<proteinExistence type="predicted"/>
<dbReference type="EMBL" id="JAYKXN010000004">
    <property type="protein sequence ID" value="KAK7295614.1"/>
    <property type="molecule type" value="Genomic_DNA"/>
</dbReference>
<protein>
    <submittedName>
        <fullName evidence="3">Uncharacterized protein</fullName>
    </submittedName>
</protein>
<keyword evidence="2" id="KW-1133">Transmembrane helix</keyword>
<comment type="caution">
    <text evidence="3">The sequence shown here is derived from an EMBL/GenBank/DDBJ whole genome shotgun (WGS) entry which is preliminary data.</text>
</comment>
<feature type="region of interest" description="Disordered" evidence="1">
    <location>
        <begin position="38"/>
        <end position="58"/>
    </location>
</feature>
<keyword evidence="2" id="KW-0472">Membrane</keyword>
<keyword evidence="4" id="KW-1185">Reference proteome</keyword>
<dbReference type="Proteomes" id="UP001359559">
    <property type="component" value="Unassembled WGS sequence"/>
</dbReference>
<feature type="compositionally biased region" description="Polar residues" evidence="1">
    <location>
        <begin position="41"/>
        <end position="56"/>
    </location>
</feature>
<feature type="transmembrane region" description="Helical" evidence="2">
    <location>
        <begin position="6"/>
        <end position="27"/>
    </location>
</feature>
<gene>
    <name evidence="3" type="ORF">RJT34_18525</name>
</gene>
<name>A0AAN9JE51_CLITE</name>
<accession>A0AAN9JE51</accession>
<reference evidence="3 4" key="1">
    <citation type="submission" date="2024-01" db="EMBL/GenBank/DDBJ databases">
        <title>The genomes of 5 underutilized Papilionoideae crops provide insights into root nodulation and disease resistance.</title>
        <authorList>
            <person name="Yuan L."/>
        </authorList>
    </citation>
    <scope>NUCLEOTIDE SEQUENCE [LARGE SCALE GENOMIC DNA]</scope>
    <source>
        <strain evidence="3">LY-2023</strain>
        <tissue evidence="3">Leaf</tissue>
    </source>
</reference>
<organism evidence="3 4">
    <name type="scientific">Clitoria ternatea</name>
    <name type="common">Butterfly pea</name>
    <dbReference type="NCBI Taxonomy" id="43366"/>
    <lineage>
        <taxon>Eukaryota</taxon>
        <taxon>Viridiplantae</taxon>
        <taxon>Streptophyta</taxon>
        <taxon>Embryophyta</taxon>
        <taxon>Tracheophyta</taxon>
        <taxon>Spermatophyta</taxon>
        <taxon>Magnoliopsida</taxon>
        <taxon>eudicotyledons</taxon>
        <taxon>Gunneridae</taxon>
        <taxon>Pentapetalae</taxon>
        <taxon>rosids</taxon>
        <taxon>fabids</taxon>
        <taxon>Fabales</taxon>
        <taxon>Fabaceae</taxon>
        <taxon>Papilionoideae</taxon>
        <taxon>50 kb inversion clade</taxon>
        <taxon>NPAAA clade</taxon>
        <taxon>indigoferoid/millettioid clade</taxon>
        <taxon>Phaseoleae</taxon>
        <taxon>Clitoria</taxon>
    </lineage>
</organism>
<keyword evidence="2" id="KW-0812">Transmembrane</keyword>
<evidence type="ECO:0000313" key="4">
    <source>
        <dbReference type="Proteomes" id="UP001359559"/>
    </source>
</evidence>
<evidence type="ECO:0000256" key="2">
    <source>
        <dbReference type="SAM" id="Phobius"/>
    </source>
</evidence>
<sequence length="72" mass="8335">MYRETPLFTRIELFILFTCIATAFFSFPSLHSMKLRRNSETKNNATQHTSKSNHMQPRTPRLSLLCACLLAT</sequence>
<evidence type="ECO:0000313" key="3">
    <source>
        <dbReference type="EMBL" id="KAK7295614.1"/>
    </source>
</evidence>
<dbReference type="AlphaFoldDB" id="A0AAN9JE51"/>
<evidence type="ECO:0000256" key="1">
    <source>
        <dbReference type="SAM" id="MobiDB-lite"/>
    </source>
</evidence>